<reference evidence="6 7" key="1">
    <citation type="submission" date="2023-07" db="EMBL/GenBank/DDBJ databases">
        <title>Genomic Encyclopedia of Type Strains, Phase IV (KMG-IV): sequencing the most valuable type-strain genomes for metagenomic binning, comparative biology and taxonomic classification.</title>
        <authorList>
            <person name="Goeker M."/>
        </authorList>
    </citation>
    <scope>NUCLEOTIDE SEQUENCE [LARGE SCALE GENOMIC DNA]</scope>
    <source>
        <strain evidence="6 7">DSM 12751</strain>
    </source>
</reference>
<evidence type="ECO:0000313" key="6">
    <source>
        <dbReference type="EMBL" id="MDQ0164905.1"/>
    </source>
</evidence>
<dbReference type="PROSITE" id="PS51755">
    <property type="entry name" value="OMPR_PHOB"/>
    <property type="match status" value="1"/>
</dbReference>
<dbReference type="Gene3D" id="1.10.10.10">
    <property type="entry name" value="Winged helix-like DNA-binding domain superfamily/Winged helix DNA-binding domain"/>
    <property type="match status" value="1"/>
</dbReference>
<name>A0ABT9VV95_9BACI</name>
<dbReference type="InterPro" id="IPR001867">
    <property type="entry name" value="OmpR/PhoB-type_DNA-bd"/>
</dbReference>
<keyword evidence="2 4" id="KW-0238">DNA-binding</keyword>
<evidence type="ECO:0000259" key="5">
    <source>
        <dbReference type="PROSITE" id="PS51755"/>
    </source>
</evidence>
<dbReference type="CDD" id="cd00383">
    <property type="entry name" value="trans_reg_C"/>
    <property type="match status" value="1"/>
</dbReference>
<feature type="DNA-binding region" description="OmpR/PhoB-type" evidence="4">
    <location>
        <begin position="1"/>
        <end position="93"/>
    </location>
</feature>
<evidence type="ECO:0000256" key="4">
    <source>
        <dbReference type="PROSITE-ProRule" id="PRU01091"/>
    </source>
</evidence>
<dbReference type="EMBL" id="JAUSTY010000003">
    <property type="protein sequence ID" value="MDQ0164905.1"/>
    <property type="molecule type" value="Genomic_DNA"/>
</dbReference>
<dbReference type="SUPFAM" id="SSF46894">
    <property type="entry name" value="C-terminal effector domain of the bipartite response regulators"/>
    <property type="match status" value="1"/>
</dbReference>
<dbReference type="Proteomes" id="UP001235840">
    <property type="component" value="Unassembled WGS sequence"/>
</dbReference>
<comment type="caution">
    <text evidence="6">The sequence shown here is derived from an EMBL/GenBank/DDBJ whole genome shotgun (WGS) entry which is preliminary data.</text>
</comment>
<proteinExistence type="predicted"/>
<evidence type="ECO:0000256" key="2">
    <source>
        <dbReference type="ARBA" id="ARBA00023125"/>
    </source>
</evidence>
<dbReference type="SMART" id="SM00862">
    <property type="entry name" value="Trans_reg_C"/>
    <property type="match status" value="1"/>
</dbReference>
<evidence type="ECO:0000256" key="3">
    <source>
        <dbReference type="ARBA" id="ARBA00023163"/>
    </source>
</evidence>
<dbReference type="RefSeq" id="WP_307391240.1">
    <property type="nucleotide sequence ID" value="NZ_BAAADK010000010.1"/>
</dbReference>
<keyword evidence="7" id="KW-1185">Reference proteome</keyword>
<evidence type="ECO:0000313" key="7">
    <source>
        <dbReference type="Proteomes" id="UP001235840"/>
    </source>
</evidence>
<feature type="domain" description="OmpR/PhoB-type" evidence="5">
    <location>
        <begin position="1"/>
        <end position="93"/>
    </location>
</feature>
<sequence>MSKISFHLSPYSVTCANETILLLRKEFELLQFLYEYLQTPFSREQLLNAVWSMEEPTDRTVDDHIYRLRKKLKPLQEFYTLDTIRGFGYQLTSRTKTHTHAFDITMSLDPEFQQATSSLVSMYRLYGNGQAIETLLNDQNLGIQLPTEDIVNIHFMKGDFAFMANPHGAPFADRLMFLLYMLEILDGKDTVFYYEKAIQQNSFTQRTAYEARILLPLYLYLKSEEWTKLEAAIAIAEQEIKGADHGFYPFFHNFKLMYGMATGKDEYSKEQIEVLDAIFETRPYMREKGIYYILLGIFNLLKGEQKEGGKWLQDGFSIIKHSLFVSHFVFGLDLLRFFLRRGLNAPFWNQYLEKNMRQVKAEHDEEAMKADILKQLKANL</sequence>
<keyword evidence="3" id="KW-0804">Transcription</keyword>
<protein>
    <submittedName>
        <fullName evidence="6">DNA-binding winged helix-turn-helix (WHTH) protein</fullName>
    </submittedName>
</protein>
<accession>A0ABT9VV95</accession>
<dbReference type="GO" id="GO:0003677">
    <property type="term" value="F:DNA binding"/>
    <property type="evidence" value="ECO:0007669"/>
    <property type="project" value="UniProtKB-KW"/>
</dbReference>
<evidence type="ECO:0000256" key="1">
    <source>
        <dbReference type="ARBA" id="ARBA00023015"/>
    </source>
</evidence>
<gene>
    <name evidence="6" type="ORF">J2S11_000805</name>
</gene>
<organism evidence="6 7">
    <name type="scientific">Caldalkalibacillus horti</name>
    <dbReference type="NCBI Taxonomy" id="77523"/>
    <lineage>
        <taxon>Bacteria</taxon>
        <taxon>Bacillati</taxon>
        <taxon>Bacillota</taxon>
        <taxon>Bacilli</taxon>
        <taxon>Bacillales</taxon>
        <taxon>Bacillaceae</taxon>
        <taxon>Caldalkalibacillus</taxon>
    </lineage>
</organism>
<dbReference type="InterPro" id="IPR036388">
    <property type="entry name" value="WH-like_DNA-bd_sf"/>
</dbReference>
<keyword evidence="1" id="KW-0805">Transcription regulation</keyword>
<dbReference type="Pfam" id="PF00486">
    <property type="entry name" value="Trans_reg_C"/>
    <property type="match status" value="1"/>
</dbReference>
<dbReference type="InterPro" id="IPR016032">
    <property type="entry name" value="Sig_transdc_resp-reg_C-effctor"/>
</dbReference>